<keyword evidence="1 2" id="KW-0597">Phosphoprotein</keyword>
<dbReference type="SUPFAM" id="SSF52172">
    <property type="entry name" value="CheY-like"/>
    <property type="match status" value="1"/>
</dbReference>
<evidence type="ECO:0000313" key="5">
    <source>
        <dbReference type="Proteomes" id="UP000192911"/>
    </source>
</evidence>
<dbReference type="Proteomes" id="UP000192911">
    <property type="component" value="Unassembled WGS sequence"/>
</dbReference>
<dbReference type="OrthoDB" id="9105265at2"/>
<dbReference type="RefSeq" id="WP_085229719.1">
    <property type="nucleotide sequence ID" value="NZ_BSQD01000008.1"/>
</dbReference>
<feature type="modified residue" description="4-aspartylphosphate" evidence="2">
    <location>
        <position position="77"/>
    </location>
</feature>
<dbReference type="STRING" id="28094.SAMN06295900_115119"/>
<dbReference type="PROSITE" id="PS50110">
    <property type="entry name" value="RESPONSE_REGULATORY"/>
    <property type="match status" value="1"/>
</dbReference>
<dbReference type="EMBL" id="FXAH01000015">
    <property type="protein sequence ID" value="SMF68962.1"/>
    <property type="molecule type" value="Genomic_DNA"/>
</dbReference>
<dbReference type="PANTHER" id="PTHR44591:SF3">
    <property type="entry name" value="RESPONSE REGULATORY DOMAIN-CONTAINING PROTEIN"/>
    <property type="match status" value="1"/>
</dbReference>
<dbReference type="InterPro" id="IPR011006">
    <property type="entry name" value="CheY-like_superfamily"/>
</dbReference>
<gene>
    <name evidence="4" type="ORF">SAMN06295900_115119</name>
</gene>
<dbReference type="InterPro" id="IPR050595">
    <property type="entry name" value="Bact_response_regulator"/>
</dbReference>
<reference evidence="5" key="1">
    <citation type="submission" date="2017-04" db="EMBL/GenBank/DDBJ databases">
        <authorList>
            <person name="Varghese N."/>
            <person name="Submissions S."/>
        </authorList>
    </citation>
    <scope>NUCLEOTIDE SEQUENCE [LARGE SCALE GENOMIC DNA]</scope>
    <source>
        <strain evidence="5">Ballard 720</strain>
    </source>
</reference>
<accession>A0A1X7GFA8</accession>
<evidence type="ECO:0000256" key="2">
    <source>
        <dbReference type="PROSITE-ProRule" id="PRU00169"/>
    </source>
</evidence>
<evidence type="ECO:0000259" key="3">
    <source>
        <dbReference type="PROSITE" id="PS50110"/>
    </source>
</evidence>
<evidence type="ECO:0000256" key="1">
    <source>
        <dbReference type="ARBA" id="ARBA00022553"/>
    </source>
</evidence>
<dbReference type="GO" id="GO:0000160">
    <property type="term" value="P:phosphorelay signal transduction system"/>
    <property type="evidence" value="ECO:0007669"/>
    <property type="project" value="InterPro"/>
</dbReference>
<dbReference type="InterPro" id="IPR001789">
    <property type="entry name" value="Sig_transdc_resp-reg_receiver"/>
</dbReference>
<protein>
    <submittedName>
        <fullName evidence="4">Response regulator receiver domain-containing protein</fullName>
    </submittedName>
</protein>
<feature type="domain" description="Response regulatory" evidence="3">
    <location>
        <begin position="28"/>
        <end position="144"/>
    </location>
</feature>
<dbReference type="SMART" id="SM00448">
    <property type="entry name" value="REC"/>
    <property type="match status" value="1"/>
</dbReference>
<name>A0A1X7GFA8_TRICW</name>
<sequence length="152" mass="16730">MTDTRQPDPNDDVVLWRTFRPAMAGHRRVLVVDDYRDAAEALQLLLDADGFECRATSDPLEACAIARDWQPFAVLLDIVMPGIDGLELARQLRADAETAHMLLIACSGYASSYDREKAREAGFDAHCAKPLTPQLILRVLEFASAGPITDAC</sequence>
<proteinExistence type="predicted"/>
<dbReference type="GeneID" id="95552803"/>
<dbReference type="PANTHER" id="PTHR44591">
    <property type="entry name" value="STRESS RESPONSE REGULATOR PROTEIN 1"/>
    <property type="match status" value="1"/>
</dbReference>
<dbReference type="AlphaFoldDB" id="A0A1X7GFA8"/>
<keyword evidence="5" id="KW-1185">Reference proteome</keyword>
<dbReference type="Gene3D" id="3.40.50.2300">
    <property type="match status" value="1"/>
</dbReference>
<dbReference type="Pfam" id="PF00072">
    <property type="entry name" value="Response_reg"/>
    <property type="match status" value="1"/>
</dbReference>
<evidence type="ECO:0000313" key="4">
    <source>
        <dbReference type="EMBL" id="SMF68962.1"/>
    </source>
</evidence>
<organism evidence="4 5">
    <name type="scientific">Trinickia caryophylli</name>
    <name type="common">Paraburkholderia caryophylli</name>
    <dbReference type="NCBI Taxonomy" id="28094"/>
    <lineage>
        <taxon>Bacteria</taxon>
        <taxon>Pseudomonadati</taxon>
        <taxon>Pseudomonadota</taxon>
        <taxon>Betaproteobacteria</taxon>
        <taxon>Burkholderiales</taxon>
        <taxon>Burkholderiaceae</taxon>
        <taxon>Trinickia</taxon>
    </lineage>
</organism>